<dbReference type="PANTHER" id="PTHR48063">
    <property type="entry name" value="LRR RECEPTOR-LIKE KINASE"/>
    <property type="match status" value="1"/>
</dbReference>
<dbReference type="FunFam" id="3.80.10.10:FF:000095">
    <property type="entry name" value="LRR receptor-like serine/threonine-protein kinase GSO1"/>
    <property type="match status" value="1"/>
</dbReference>
<keyword evidence="5" id="KW-1070">Brassinosteroid signaling pathway</keyword>
<dbReference type="PRINTS" id="PR00019">
    <property type="entry name" value="LEURICHRPT"/>
</dbReference>
<dbReference type="InterPro" id="IPR046956">
    <property type="entry name" value="RLP23-like"/>
</dbReference>
<evidence type="ECO:0000256" key="11">
    <source>
        <dbReference type="ARBA" id="ARBA00023170"/>
    </source>
</evidence>
<dbReference type="Pfam" id="PF13855">
    <property type="entry name" value="LRR_8"/>
    <property type="match status" value="2"/>
</dbReference>
<evidence type="ECO:0000313" key="17">
    <source>
        <dbReference type="EMBL" id="KAJ3684710.1"/>
    </source>
</evidence>
<protein>
    <recommendedName>
        <fullName evidence="19">Leucine-rich repeat-containing N-terminal plant-type domain-containing protein</fullName>
    </recommendedName>
</protein>
<keyword evidence="9 13" id="KW-1133">Transmembrane helix</keyword>
<evidence type="ECO:0000256" key="12">
    <source>
        <dbReference type="ARBA" id="ARBA00023180"/>
    </source>
</evidence>
<evidence type="ECO:0000313" key="18">
    <source>
        <dbReference type="Proteomes" id="UP001210211"/>
    </source>
</evidence>
<dbReference type="SMART" id="SM00365">
    <property type="entry name" value="LRR_SD22"/>
    <property type="match status" value="7"/>
</dbReference>
<dbReference type="AlphaFoldDB" id="A0AAD5Z0M0"/>
<evidence type="ECO:0008006" key="19">
    <source>
        <dbReference type="Google" id="ProtNLM"/>
    </source>
</evidence>
<evidence type="ECO:0000256" key="13">
    <source>
        <dbReference type="SAM" id="Phobius"/>
    </source>
</evidence>
<evidence type="ECO:0000256" key="4">
    <source>
        <dbReference type="ARBA" id="ARBA00022614"/>
    </source>
</evidence>
<gene>
    <name evidence="17" type="ORF">LUZ61_013874</name>
</gene>
<evidence type="ECO:0000256" key="2">
    <source>
        <dbReference type="ARBA" id="ARBA00009592"/>
    </source>
</evidence>
<dbReference type="Gene3D" id="3.80.10.10">
    <property type="entry name" value="Ribonuclease Inhibitor"/>
    <property type="match status" value="5"/>
</dbReference>
<accession>A0AAD5Z0M0</accession>
<feature type="domain" description="Disease resistance R13L4/SHOC-2-like LRR" evidence="16">
    <location>
        <begin position="296"/>
        <end position="509"/>
    </location>
</feature>
<feature type="signal peptide" evidence="14">
    <location>
        <begin position="1"/>
        <end position="23"/>
    </location>
</feature>
<dbReference type="FunFam" id="3.80.10.10:FF:001347">
    <property type="entry name" value="LRR receptor-like serine/threonine-protein kinase GSO2"/>
    <property type="match status" value="1"/>
</dbReference>
<dbReference type="InterPro" id="IPR001611">
    <property type="entry name" value="Leu-rich_rpt"/>
</dbReference>
<keyword evidence="7 14" id="KW-0732">Signal</keyword>
<proteinExistence type="inferred from homology"/>
<dbReference type="Pfam" id="PF00560">
    <property type="entry name" value="LRR_1"/>
    <property type="match status" value="9"/>
</dbReference>
<dbReference type="PANTHER" id="PTHR48063:SF90">
    <property type="entry name" value="OS11G0565920 PROTEIN"/>
    <property type="match status" value="1"/>
</dbReference>
<keyword evidence="12" id="KW-0325">Glycoprotein</keyword>
<comment type="subcellular location">
    <subcellularLocation>
        <location evidence="1">Cell membrane</location>
        <topology evidence="1">Single-pass type I membrane protein</topology>
    </subcellularLocation>
</comment>
<dbReference type="InterPro" id="IPR055414">
    <property type="entry name" value="LRR_R13L4/SHOC2-like"/>
</dbReference>
<evidence type="ECO:0000256" key="10">
    <source>
        <dbReference type="ARBA" id="ARBA00023136"/>
    </source>
</evidence>
<keyword evidence="4" id="KW-0433">Leucine-rich repeat</keyword>
<keyword evidence="10 13" id="KW-0472">Membrane</keyword>
<dbReference type="InterPro" id="IPR032675">
    <property type="entry name" value="LRR_dom_sf"/>
</dbReference>
<organism evidence="17 18">
    <name type="scientific">Rhynchospora tenuis</name>
    <dbReference type="NCBI Taxonomy" id="198213"/>
    <lineage>
        <taxon>Eukaryota</taxon>
        <taxon>Viridiplantae</taxon>
        <taxon>Streptophyta</taxon>
        <taxon>Embryophyta</taxon>
        <taxon>Tracheophyta</taxon>
        <taxon>Spermatophyta</taxon>
        <taxon>Magnoliopsida</taxon>
        <taxon>Liliopsida</taxon>
        <taxon>Poales</taxon>
        <taxon>Cyperaceae</taxon>
        <taxon>Cyperoideae</taxon>
        <taxon>Rhynchosporeae</taxon>
        <taxon>Rhynchospora</taxon>
    </lineage>
</organism>
<dbReference type="Pfam" id="PF23598">
    <property type="entry name" value="LRR_14"/>
    <property type="match status" value="1"/>
</dbReference>
<dbReference type="Proteomes" id="UP001210211">
    <property type="component" value="Unassembled WGS sequence"/>
</dbReference>
<dbReference type="EMBL" id="JAMRDG010000002">
    <property type="protein sequence ID" value="KAJ3684710.1"/>
    <property type="molecule type" value="Genomic_DNA"/>
</dbReference>
<evidence type="ECO:0000256" key="5">
    <source>
        <dbReference type="ARBA" id="ARBA00022626"/>
    </source>
</evidence>
<reference evidence="17 18" key="1">
    <citation type="journal article" date="2022" name="Cell">
        <title>Repeat-based holocentromeres influence genome architecture and karyotype evolution.</title>
        <authorList>
            <person name="Hofstatter P.G."/>
            <person name="Thangavel G."/>
            <person name="Lux T."/>
            <person name="Neumann P."/>
            <person name="Vondrak T."/>
            <person name="Novak P."/>
            <person name="Zhang M."/>
            <person name="Costa L."/>
            <person name="Castellani M."/>
            <person name="Scott A."/>
            <person name="Toegelov H."/>
            <person name="Fuchs J."/>
            <person name="Mata-Sucre Y."/>
            <person name="Dias Y."/>
            <person name="Vanzela A.L.L."/>
            <person name="Huettel B."/>
            <person name="Almeida C.C.S."/>
            <person name="Simkova H."/>
            <person name="Souza G."/>
            <person name="Pedrosa-Harand A."/>
            <person name="Macas J."/>
            <person name="Mayer K.F.X."/>
            <person name="Houben A."/>
            <person name="Marques A."/>
        </authorList>
    </citation>
    <scope>NUCLEOTIDE SEQUENCE [LARGE SCALE GENOMIC DNA]</scope>
    <source>
        <strain evidence="17">RhyTen1mFocal</strain>
    </source>
</reference>
<evidence type="ECO:0000256" key="7">
    <source>
        <dbReference type="ARBA" id="ARBA00022729"/>
    </source>
</evidence>
<evidence type="ECO:0000259" key="15">
    <source>
        <dbReference type="Pfam" id="PF08263"/>
    </source>
</evidence>
<keyword evidence="6 13" id="KW-0812">Transmembrane</keyword>
<sequence>MKLFRTIFLSFLTITSFPTIANGCFEVERDALLTFKAGLNDPDKLLSSWHGPDCCNWTGVVCDNITDHVVMLNLQNPLSWADDDWESHALTGSGLNPALLSLRHLTHFDISGHDFSNSTLPKFIGSFQNLVYLNLSFSGFQGVLPRELGNLSRLQFLDLSESNFTGLLPPQLGNLSDLRYLNLGNSYDYNSNNPARERLSWLSHLSNLRFLDLSRVDLNNIFVWSAINKMHLLETLILSGCFSQEIPTDLSHVNLTSLTKLDLSSNFFNVTLPNWFWNLTGLVYIDLSGNQFHGSILDTLSNLVSLNFLALGANNFENVHLEPIGKLPNLRSLDLSWLGIRGHFVNLIKRLGNMWYNLEAINLAGNNLSGNISSWIAQMKNISILDLSRNSLSGHIPSEIGNLFHLKNLNLFSNSLSGHIPSEIGTLSYLEELDLSYNSLYGHITEAHFAKLSNLEFLDLSNNMLSLKMNEKWVPPFQLRCLYLGSCKVGPKFPNWLRWQTRLSIVQLSNTSITSVIPTWFWNTSFENVDLSYNTITGTLPESFQLSKIVTMNLMFNNISGPLTSLWGQIVSLDLSNNNIDGPIPIPSMSDMLRSLFLSKNRINGTIPRGMCDMPNLSVLDLSQNFISGNIPTCLMNNSNLEYIDLSNNFIIGVLPASIGNLQYLIVLQLYNNKLFGEIPSTLQQCKSLVFLSLGKNNFSGEIPKWIGKQLRNLVVLQLRSNKFTGSIPTEIGELGTLQILDLAHNSFVGSIPKSIGNFSSMKNSSHYDIKRPGLSYSIKMYSPFYKDVLYIDMNGQSVYTSFPLHYAKAIDISGNNLSGYIPEDIWLLQAVINLNLSKNSLIGEIPETIGGMRHLEIMDLSFNELSGQIPQALSTLFSLHSLNLSYNNFSGKIPTGRQLDTLNDSSIYVGNSYLCGPPTDKNCFDVQSSIRIDAGHGENGREKVWVFLFVTLGFVLGFWSIWGVLIYQNVWRVAYFRTIDNLFDKMYVPIVLAKRRLIICNA</sequence>
<keyword evidence="8" id="KW-0677">Repeat</keyword>
<evidence type="ECO:0000256" key="8">
    <source>
        <dbReference type="ARBA" id="ARBA00022737"/>
    </source>
</evidence>
<dbReference type="InterPro" id="IPR003591">
    <property type="entry name" value="Leu-rich_rpt_typical-subtyp"/>
</dbReference>
<dbReference type="InterPro" id="IPR013210">
    <property type="entry name" value="LRR_N_plant-typ"/>
</dbReference>
<evidence type="ECO:0000256" key="14">
    <source>
        <dbReference type="SAM" id="SignalP"/>
    </source>
</evidence>
<feature type="transmembrane region" description="Helical" evidence="13">
    <location>
        <begin position="945"/>
        <end position="968"/>
    </location>
</feature>
<feature type="domain" description="Leucine-rich repeat-containing N-terminal plant-type" evidence="15">
    <location>
        <begin position="28"/>
        <end position="63"/>
    </location>
</feature>
<dbReference type="FunFam" id="3.80.10.10:FF:000221">
    <property type="entry name" value="Leucine-rich repeat receptor-like protein kinase PXL1"/>
    <property type="match status" value="1"/>
</dbReference>
<feature type="chain" id="PRO_5042072851" description="Leucine-rich repeat-containing N-terminal plant-type domain-containing protein" evidence="14">
    <location>
        <begin position="24"/>
        <end position="1003"/>
    </location>
</feature>
<comment type="similarity">
    <text evidence="2">Belongs to the RLP family.</text>
</comment>
<dbReference type="Pfam" id="PF08263">
    <property type="entry name" value="LRRNT_2"/>
    <property type="match status" value="1"/>
</dbReference>
<evidence type="ECO:0000256" key="1">
    <source>
        <dbReference type="ARBA" id="ARBA00004251"/>
    </source>
</evidence>
<dbReference type="SUPFAM" id="SSF52058">
    <property type="entry name" value="L domain-like"/>
    <property type="match status" value="4"/>
</dbReference>
<evidence type="ECO:0000256" key="6">
    <source>
        <dbReference type="ARBA" id="ARBA00022692"/>
    </source>
</evidence>
<evidence type="ECO:0000259" key="16">
    <source>
        <dbReference type="Pfam" id="PF23598"/>
    </source>
</evidence>
<keyword evidence="11" id="KW-0675">Receptor</keyword>
<dbReference type="GO" id="GO:0009742">
    <property type="term" value="P:brassinosteroid mediated signaling pathway"/>
    <property type="evidence" value="ECO:0007669"/>
    <property type="project" value="UniProtKB-KW"/>
</dbReference>
<evidence type="ECO:0000256" key="9">
    <source>
        <dbReference type="ARBA" id="ARBA00022989"/>
    </source>
</evidence>
<dbReference type="GO" id="GO:0005886">
    <property type="term" value="C:plasma membrane"/>
    <property type="evidence" value="ECO:0007669"/>
    <property type="project" value="UniProtKB-SubCell"/>
</dbReference>
<dbReference type="FunFam" id="3.80.10.10:FF:000111">
    <property type="entry name" value="LRR receptor-like serine/threonine-protein kinase ERECTA"/>
    <property type="match status" value="1"/>
</dbReference>
<keyword evidence="3" id="KW-1003">Cell membrane</keyword>
<keyword evidence="18" id="KW-1185">Reference proteome</keyword>
<name>A0AAD5Z0M0_9POAL</name>
<comment type="caution">
    <text evidence="17">The sequence shown here is derived from an EMBL/GenBank/DDBJ whole genome shotgun (WGS) entry which is preliminary data.</text>
</comment>
<evidence type="ECO:0000256" key="3">
    <source>
        <dbReference type="ARBA" id="ARBA00022475"/>
    </source>
</evidence>
<dbReference type="SMART" id="SM00369">
    <property type="entry name" value="LRR_TYP"/>
    <property type="match status" value="9"/>
</dbReference>